<dbReference type="SFLD" id="SFLDG00358">
    <property type="entry name" value="Main_(cytGST)"/>
    <property type="match status" value="1"/>
</dbReference>
<dbReference type="GO" id="GO:0006749">
    <property type="term" value="P:glutathione metabolic process"/>
    <property type="evidence" value="ECO:0007669"/>
    <property type="project" value="TreeGrafter"/>
</dbReference>
<dbReference type="GO" id="GO:0005737">
    <property type="term" value="C:cytoplasm"/>
    <property type="evidence" value="ECO:0007669"/>
    <property type="project" value="TreeGrafter"/>
</dbReference>
<evidence type="ECO:0000313" key="8">
    <source>
        <dbReference type="Proteomes" id="UP000541558"/>
    </source>
</evidence>
<dbReference type="EC" id="2.5.1.18" evidence="2"/>
<dbReference type="InterPro" id="IPR036249">
    <property type="entry name" value="Thioredoxin-like_sf"/>
</dbReference>
<dbReference type="Pfam" id="PF00043">
    <property type="entry name" value="GST_C"/>
    <property type="match status" value="1"/>
</dbReference>
<feature type="domain" description="GST N-terminal" evidence="5">
    <location>
        <begin position="1"/>
        <end position="82"/>
    </location>
</feature>
<evidence type="ECO:0000256" key="4">
    <source>
        <dbReference type="ARBA" id="ARBA00047960"/>
    </source>
</evidence>
<dbReference type="Pfam" id="PF02798">
    <property type="entry name" value="GST_N"/>
    <property type="match status" value="1"/>
</dbReference>
<dbReference type="PROSITE" id="PS50404">
    <property type="entry name" value="GST_NTER"/>
    <property type="match status" value="1"/>
</dbReference>
<evidence type="ECO:0000256" key="3">
    <source>
        <dbReference type="ARBA" id="ARBA00022679"/>
    </source>
</evidence>
<evidence type="ECO:0000259" key="6">
    <source>
        <dbReference type="PROSITE" id="PS50405"/>
    </source>
</evidence>
<comment type="catalytic activity">
    <reaction evidence="4">
        <text>RX + glutathione = an S-substituted glutathione + a halide anion + H(+)</text>
        <dbReference type="Rhea" id="RHEA:16437"/>
        <dbReference type="ChEBI" id="CHEBI:15378"/>
        <dbReference type="ChEBI" id="CHEBI:16042"/>
        <dbReference type="ChEBI" id="CHEBI:17792"/>
        <dbReference type="ChEBI" id="CHEBI:57925"/>
        <dbReference type="ChEBI" id="CHEBI:90779"/>
        <dbReference type="EC" id="2.5.1.18"/>
    </reaction>
</comment>
<comment type="caution">
    <text evidence="7">The sequence shown here is derived from an EMBL/GenBank/DDBJ whole genome shotgun (WGS) entry which is preliminary data.</text>
</comment>
<dbReference type="InterPro" id="IPR036282">
    <property type="entry name" value="Glutathione-S-Trfase_C_sf"/>
</dbReference>
<dbReference type="Proteomes" id="UP000541558">
    <property type="component" value="Unassembled WGS sequence"/>
</dbReference>
<dbReference type="OrthoDB" id="249703at2759"/>
<gene>
    <name evidence="7" type="ORF">D9611_001960</name>
</gene>
<evidence type="ECO:0000259" key="5">
    <source>
        <dbReference type="PROSITE" id="PS50404"/>
    </source>
</evidence>
<evidence type="ECO:0000256" key="1">
    <source>
        <dbReference type="ARBA" id="ARBA00010128"/>
    </source>
</evidence>
<dbReference type="SFLD" id="SFLDS00019">
    <property type="entry name" value="Glutathione_Transferase_(cytos"/>
    <property type="match status" value="1"/>
</dbReference>
<accession>A0A8H5CHY2</accession>
<dbReference type="GO" id="GO:0043295">
    <property type="term" value="F:glutathione binding"/>
    <property type="evidence" value="ECO:0007669"/>
    <property type="project" value="TreeGrafter"/>
</dbReference>
<evidence type="ECO:0000256" key="2">
    <source>
        <dbReference type="ARBA" id="ARBA00012452"/>
    </source>
</evidence>
<dbReference type="InterPro" id="IPR004045">
    <property type="entry name" value="Glutathione_S-Trfase_N"/>
</dbReference>
<reference evidence="7 8" key="1">
    <citation type="journal article" date="2020" name="ISME J.">
        <title>Uncovering the hidden diversity of litter-decomposition mechanisms in mushroom-forming fungi.</title>
        <authorList>
            <person name="Floudas D."/>
            <person name="Bentzer J."/>
            <person name="Ahren D."/>
            <person name="Johansson T."/>
            <person name="Persson P."/>
            <person name="Tunlid A."/>
        </authorList>
    </citation>
    <scope>NUCLEOTIDE SEQUENCE [LARGE SCALE GENOMIC DNA]</scope>
    <source>
        <strain evidence="7 8">CBS 175.51</strain>
    </source>
</reference>
<protein>
    <recommendedName>
        <fullName evidence="2">glutathione transferase</fullName>
        <ecNumber evidence="2">2.5.1.18</ecNumber>
    </recommendedName>
</protein>
<feature type="domain" description="GST C-terminal" evidence="6">
    <location>
        <begin position="89"/>
        <end position="214"/>
    </location>
</feature>
<dbReference type="CDD" id="cd03053">
    <property type="entry name" value="GST_N_Phi"/>
    <property type="match status" value="1"/>
</dbReference>
<dbReference type="FunFam" id="1.20.1050.10:FF:000004">
    <property type="entry name" value="Glutathione S-transferase F2"/>
    <property type="match status" value="1"/>
</dbReference>
<comment type="similarity">
    <text evidence="1">Belongs to the GST superfamily. Phi family.</text>
</comment>
<dbReference type="GO" id="GO:0004364">
    <property type="term" value="F:glutathione transferase activity"/>
    <property type="evidence" value="ECO:0007669"/>
    <property type="project" value="UniProtKB-EC"/>
</dbReference>
<dbReference type="PANTHER" id="PTHR43900">
    <property type="entry name" value="GLUTATHIONE S-TRANSFERASE RHO"/>
    <property type="match status" value="1"/>
</dbReference>
<keyword evidence="8" id="KW-1185">Reference proteome</keyword>
<dbReference type="PANTHER" id="PTHR43900:SF3">
    <property type="entry name" value="GLUTATHIONE S-TRANSFERASE RHO"/>
    <property type="match status" value="1"/>
</dbReference>
<organism evidence="7 8">
    <name type="scientific">Ephemerocybe angulata</name>
    <dbReference type="NCBI Taxonomy" id="980116"/>
    <lineage>
        <taxon>Eukaryota</taxon>
        <taxon>Fungi</taxon>
        <taxon>Dikarya</taxon>
        <taxon>Basidiomycota</taxon>
        <taxon>Agaricomycotina</taxon>
        <taxon>Agaricomycetes</taxon>
        <taxon>Agaricomycetidae</taxon>
        <taxon>Agaricales</taxon>
        <taxon>Agaricineae</taxon>
        <taxon>Psathyrellaceae</taxon>
        <taxon>Ephemerocybe</taxon>
    </lineage>
</organism>
<dbReference type="EMBL" id="JAACJK010000001">
    <property type="protein sequence ID" value="KAF5342049.1"/>
    <property type="molecule type" value="Genomic_DNA"/>
</dbReference>
<dbReference type="GO" id="GO:0009636">
    <property type="term" value="P:response to toxic substance"/>
    <property type="evidence" value="ECO:0007669"/>
    <property type="project" value="UniProtKB-ARBA"/>
</dbReference>
<dbReference type="InterPro" id="IPR040079">
    <property type="entry name" value="Glutathione_S-Trfase"/>
</dbReference>
<keyword evidence="3" id="KW-0808">Transferase</keyword>
<dbReference type="SUPFAM" id="SSF47616">
    <property type="entry name" value="GST C-terminal domain-like"/>
    <property type="match status" value="1"/>
</dbReference>
<dbReference type="FunFam" id="3.40.30.10:FF:000016">
    <property type="entry name" value="Glutathione S-transferase F2"/>
    <property type="match status" value="1"/>
</dbReference>
<name>A0A8H5CHY2_9AGAR</name>
<dbReference type="InterPro" id="IPR004046">
    <property type="entry name" value="GST_C"/>
</dbReference>
<dbReference type="Gene3D" id="3.40.30.10">
    <property type="entry name" value="Glutaredoxin"/>
    <property type="match status" value="1"/>
</dbReference>
<proteinExistence type="inferred from homology"/>
<sequence length="214" mass="23926">MVLTVYGHPHLSCTQRVAAALHEKQVPFKLVVVDLMGKEQKTPAYLEKQPFGQIPVLEDDGYRIYETRAICRYIAEKYAGQGTTLIPMDLKAKGIFEQAASVEYANWEPYASKAVIEKVYKAMGGQPADEDLVEKMLVSLEANLDVYDKILAKQKWVAGDEFTLADLFHMPYAALLPRVGRDVIAARPNVARWAKELLARPSWQAVKDGVQSTA</sequence>
<dbReference type="SUPFAM" id="SSF52833">
    <property type="entry name" value="Thioredoxin-like"/>
    <property type="match status" value="1"/>
</dbReference>
<dbReference type="PROSITE" id="PS50405">
    <property type="entry name" value="GST_CTER"/>
    <property type="match status" value="1"/>
</dbReference>
<dbReference type="Gene3D" id="1.20.1050.10">
    <property type="match status" value="1"/>
</dbReference>
<dbReference type="InterPro" id="IPR010987">
    <property type="entry name" value="Glutathione-S-Trfase_C-like"/>
</dbReference>
<dbReference type="AlphaFoldDB" id="A0A8H5CHY2"/>
<evidence type="ECO:0000313" key="7">
    <source>
        <dbReference type="EMBL" id="KAF5342049.1"/>
    </source>
</evidence>